<evidence type="ECO:0000256" key="1">
    <source>
        <dbReference type="ARBA" id="ARBA00022614"/>
    </source>
</evidence>
<sequence length="757" mass="81695">MCLAMLLLLLSPTLLLSLAEPPQERVPLFRLTQRGPWEDGDSNATGSPCEGIPAAETTSLTLVNRSLERLPSCLPRALRSLDASHNLLNALSAQELGALPQLQVLTLRHNHIVELRWGPGGPADLHKLDLSYNRLAALPLCDSRAALRSLRALHLAGNPLRALQPGAFSCFPALRFLNLSSTELGYGGHEAIAEAAFAGVDGRALETLEVLDLSGTFLTRVHSEWIRDLPNLTSFYLRKMPRLRNLEGNIFKMTPNVQRLDCQDSPALISVHTHIFEDTPRLQALLFQNCNLSSFPPWTLDSSQVLSINLFGNPLTCSCELSWLLLDTKRIVLNRAADTVCTPAGSSGTFSASLTLSQLPTVCQSDQNITRVSSTPLTSDHSTHTPSTQGLMLTSPRDPPTLPSTTPCSQPGGGRQSVTKAPSLPMNSLVSAAGPHSSGLEGAAHSTTISTAGSGNSSVPPRAAGTVRTEHRAEHTVGLVGGPSVSAVPTPFASKQRGTFPTSGNPVSPLQPNQGTTEAPHSSPTKGRIPIVQLDDYREEEEEEEAEEEEAQEWAAGASQQDVTCDYNPCKHLQTPCAELQRRLRCRCPGISREDTVPDPPKLQGVSEVTDTSALIHWCAPNSVVDEYQIHYHPEGRTEVPAVVGKVHATVRQHPLVGLAPATTYQVCILAANRAGLSGRRSSAWRRPCTAFTTRPSSSLVLAALGACSGLLLLSTLVLAGCLYRRVRTPHPERHHTHLVAYKNPAFDYPLKLQTFN</sequence>
<keyword evidence="4" id="KW-0812">Transmembrane</keyword>
<feature type="compositionally biased region" description="Polar residues" evidence="3">
    <location>
        <begin position="496"/>
        <end position="525"/>
    </location>
</feature>
<dbReference type="PANTHER" id="PTHR24366:SF13">
    <property type="entry name" value="LEUCINE-RICH REPEAT NEURONAL PROTEIN 4"/>
    <property type="match status" value="1"/>
</dbReference>
<dbReference type="Gene3D" id="2.60.40.10">
    <property type="entry name" value="Immunoglobulins"/>
    <property type="match status" value="1"/>
</dbReference>
<dbReference type="GeneID" id="103206962"/>
<feature type="region of interest" description="Disordered" evidence="3">
    <location>
        <begin position="372"/>
        <end position="469"/>
    </location>
</feature>
<dbReference type="InterPro" id="IPR032675">
    <property type="entry name" value="LRR_dom_sf"/>
</dbReference>
<evidence type="ECO:0000256" key="4">
    <source>
        <dbReference type="SAM" id="Phobius"/>
    </source>
</evidence>
<accession>A0A8B7ASQ2</accession>
<dbReference type="InterPro" id="IPR013783">
    <property type="entry name" value="Ig-like_fold"/>
</dbReference>
<keyword evidence="4" id="KW-0472">Membrane</keyword>
<reference evidence="8" key="1">
    <citation type="submission" date="2025-08" db="UniProtKB">
        <authorList>
            <consortium name="RefSeq"/>
        </authorList>
    </citation>
    <scope>IDENTIFICATION</scope>
</reference>
<dbReference type="SMART" id="SM00060">
    <property type="entry name" value="FN3"/>
    <property type="match status" value="1"/>
</dbReference>
<name>A0A8B7ASQ2_ORYAF</name>
<dbReference type="OrthoDB" id="676979at2759"/>
<feature type="region of interest" description="Disordered" evidence="3">
    <location>
        <begin position="491"/>
        <end position="529"/>
    </location>
</feature>
<feature type="signal peptide" evidence="5">
    <location>
        <begin position="1"/>
        <end position="19"/>
    </location>
</feature>
<keyword evidence="7" id="KW-1185">Reference proteome</keyword>
<keyword evidence="4" id="KW-1133">Transmembrane helix</keyword>
<dbReference type="InterPro" id="IPR001611">
    <property type="entry name" value="Leu-rich_rpt"/>
</dbReference>
<evidence type="ECO:0000256" key="5">
    <source>
        <dbReference type="SAM" id="SignalP"/>
    </source>
</evidence>
<gene>
    <name evidence="8" type="primary">LRRN4</name>
</gene>
<dbReference type="Pfam" id="PF13855">
    <property type="entry name" value="LRR_8"/>
    <property type="match status" value="1"/>
</dbReference>
<dbReference type="CTD" id="164312"/>
<dbReference type="RefSeq" id="XP_007950669.1">
    <property type="nucleotide sequence ID" value="XM_007952478.1"/>
</dbReference>
<feature type="compositionally biased region" description="Polar residues" evidence="3">
    <location>
        <begin position="445"/>
        <end position="459"/>
    </location>
</feature>
<dbReference type="AlphaFoldDB" id="A0A8B7ASQ2"/>
<feature type="chain" id="PRO_5034543935" evidence="5">
    <location>
        <begin position="20"/>
        <end position="757"/>
    </location>
</feature>
<keyword evidence="5" id="KW-0732">Signal</keyword>
<evidence type="ECO:0000259" key="6">
    <source>
        <dbReference type="PROSITE" id="PS50853"/>
    </source>
</evidence>
<feature type="compositionally biased region" description="Polar residues" evidence="3">
    <location>
        <begin position="416"/>
        <end position="430"/>
    </location>
</feature>
<dbReference type="InterPro" id="IPR003591">
    <property type="entry name" value="Leu-rich_rpt_typical-subtyp"/>
</dbReference>
<dbReference type="InterPro" id="IPR003961">
    <property type="entry name" value="FN3_dom"/>
</dbReference>
<dbReference type="GO" id="GO:0005886">
    <property type="term" value="C:plasma membrane"/>
    <property type="evidence" value="ECO:0007669"/>
    <property type="project" value="TreeGrafter"/>
</dbReference>
<evidence type="ECO:0000313" key="8">
    <source>
        <dbReference type="RefSeq" id="XP_007950669.1"/>
    </source>
</evidence>
<dbReference type="PROSITE" id="PS50853">
    <property type="entry name" value="FN3"/>
    <property type="match status" value="1"/>
</dbReference>
<feature type="transmembrane region" description="Helical" evidence="4">
    <location>
        <begin position="700"/>
        <end position="724"/>
    </location>
</feature>
<dbReference type="Pfam" id="PF00041">
    <property type="entry name" value="fn3"/>
    <property type="match status" value="1"/>
</dbReference>
<evidence type="ECO:0000313" key="7">
    <source>
        <dbReference type="Proteomes" id="UP000694850"/>
    </source>
</evidence>
<keyword evidence="2" id="KW-0677">Repeat</keyword>
<dbReference type="Gene3D" id="3.80.10.10">
    <property type="entry name" value="Ribonuclease Inhibitor"/>
    <property type="match status" value="2"/>
</dbReference>
<keyword evidence="1" id="KW-0433">Leucine-rich repeat</keyword>
<dbReference type="Proteomes" id="UP000694850">
    <property type="component" value="Unplaced"/>
</dbReference>
<dbReference type="SUPFAM" id="SSF52058">
    <property type="entry name" value="L domain-like"/>
    <property type="match status" value="1"/>
</dbReference>
<dbReference type="GO" id="GO:0007616">
    <property type="term" value="P:long-term memory"/>
    <property type="evidence" value="ECO:0007669"/>
    <property type="project" value="TreeGrafter"/>
</dbReference>
<dbReference type="SUPFAM" id="SSF49265">
    <property type="entry name" value="Fibronectin type III"/>
    <property type="match status" value="1"/>
</dbReference>
<evidence type="ECO:0000256" key="3">
    <source>
        <dbReference type="SAM" id="MobiDB-lite"/>
    </source>
</evidence>
<dbReference type="SMART" id="SM00369">
    <property type="entry name" value="LRR_TYP"/>
    <property type="match status" value="6"/>
</dbReference>
<dbReference type="PANTHER" id="PTHR24366">
    <property type="entry name" value="IG(IMMUNOGLOBULIN) AND LRR(LEUCINE RICH REPEAT) DOMAINS"/>
    <property type="match status" value="1"/>
</dbReference>
<feature type="compositionally biased region" description="Polar residues" evidence="3">
    <location>
        <begin position="372"/>
        <end position="392"/>
    </location>
</feature>
<dbReference type="CDD" id="cd00063">
    <property type="entry name" value="FN3"/>
    <property type="match status" value="1"/>
</dbReference>
<dbReference type="InterPro" id="IPR036116">
    <property type="entry name" value="FN3_sf"/>
</dbReference>
<proteinExistence type="predicted"/>
<organism evidence="7 8">
    <name type="scientific">Orycteropus afer afer</name>
    <dbReference type="NCBI Taxonomy" id="1230840"/>
    <lineage>
        <taxon>Eukaryota</taxon>
        <taxon>Metazoa</taxon>
        <taxon>Chordata</taxon>
        <taxon>Craniata</taxon>
        <taxon>Vertebrata</taxon>
        <taxon>Euteleostomi</taxon>
        <taxon>Mammalia</taxon>
        <taxon>Eutheria</taxon>
        <taxon>Afrotheria</taxon>
        <taxon>Tubulidentata</taxon>
        <taxon>Orycteropodidae</taxon>
        <taxon>Orycteropus</taxon>
    </lineage>
</organism>
<feature type="domain" description="Fibronectin type-III" evidence="6">
    <location>
        <begin position="597"/>
        <end position="697"/>
    </location>
</feature>
<protein>
    <submittedName>
        <fullName evidence="8">Leucine-rich repeat neuronal protein 4</fullName>
    </submittedName>
</protein>
<evidence type="ECO:0000256" key="2">
    <source>
        <dbReference type="ARBA" id="ARBA00022737"/>
    </source>
</evidence>